<evidence type="ECO:0000256" key="8">
    <source>
        <dbReference type="ARBA" id="ARBA00023012"/>
    </source>
</evidence>
<dbReference type="Pfam" id="PF02518">
    <property type="entry name" value="HATPase_c"/>
    <property type="match status" value="1"/>
</dbReference>
<evidence type="ECO:0000256" key="6">
    <source>
        <dbReference type="ARBA" id="ARBA00022777"/>
    </source>
</evidence>
<dbReference type="InterPro" id="IPR011712">
    <property type="entry name" value="Sig_transdc_His_kin_sub3_dim/P"/>
</dbReference>
<dbReference type="GO" id="GO:0000155">
    <property type="term" value="F:phosphorelay sensor kinase activity"/>
    <property type="evidence" value="ECO:0007669"/>
    <property type="project" value="InterPro"/>
</dbReference>
<keyword evidence="4" id="KW-0808">Transferase</keyword>
<feature type="domain" description="Histidine kinase/HSP90-like ATPase" evidence="10">
    <location>
        <begin position="299"/>
        <end position="392"/>
    </location>
</feature>
<dbReference type="Gene3D" id="3.30.565.10">
    <property type="entry name" value="Histidine kinase-like ATPase, C-terminal domain"/>
    <property type="match status" value="1"/>
</dbReference>
<feature type="transmembrane region" description="Helical" evidence="9">
    <location>
        <begin position="60"/>
        <end position="79"/>
    </location>
</feature>
<reference evidence="12 13" key="1">
    <citation type="submission" date="2019-06" db="EMBL/GenBank/DDBJ databases">
        <title>Draft genome of Streptomyces sedi sp. JCM16909.</title>
        <authorList>
            <person name="Klykleung N."/>
            <person name="Tanasupawat S."/>
            <person name="Kudo T."/>
            <person name="Yuki M."/>
            <person name="Ohkuma M."/>
        </authorList>
    </citation>
    <scope>NUCLEOTIDE SEQUENCE [LARGE SCALE GENOMIC DNA]</scope>
    <source>
        <strain evidence="12 13">JCM 16909</strain>
    </source>
</reference>
<feature type="transmembrane region" description="Helical" evidence="9">
    <location>
        <begin position="110"/>
        <end position="130"/>
    </location>
</feature>
<keyword evidence="7" id="KW-0067">ATP-binding</keyword>
<protein>
    <recommendedName>
        <fullName evidence="2">histidine kinase</fullName>
        <ecNumber evidence="2">2.7.13.3</ecNumber>
    </recommendedName>
</protein>
<gene>
    <name evidence="12" type="ORF">FH715_11575</name>
</gene>
<dbReference type="InterPro" id="IPR050482">
    <property type="entry name" value="Sensor_HK_TwoCompSys"/>
</dbReference>
<keyword evidence="9" id="KW-0812">Transmembrane</keyword>
<evidence type="ECO:0000256" key="2">
    <source>
        <dbReference type="ARBA" id="ARBA00012438"/>
    </source>
</evidence>
<keyword evidence="3" id="KW-0597">Phosphoprotein</keyword>
<evidence type="ECO:0000256" key="5">
    <source>
        <dbReference type="ARBA" id="ARBA00022741"/>
    </source>
</evidence>
<evidence type="ECO:0000256" key="4">
    <source>
        <dbReference type="ARBA" id="ARBA00022679"/>
    </source>
</evidence>
<dbReference type="InterPro" id="IPR036890">
    <property type="entry name" value="HATPase_C_sf"/>
</dbReference>
<keyword evidence="6" id="KW-0418">Kinase</keyword>
<evidence type="ECO:0000313" key="13">
    <source>
        <dbReference type="Proteomes" id="UP000311713"/>
    </source>
</evidence>
<dbReference type="PANTHER" id="PTHR24421">
    <property type="entry name" value="NITRATE/NITRITE SENSOR PROTEIN NARX-RELATED"/>
    <property type="match status" value="1"/>
</dbReference>
<comment type="catalytic activity">
    <reaction evidence="1">
        <text>ATP + protein L-histidine = ADP + protein N-phospho-L-histidine.</text>
        <dbReference type="EC" id="2.7.13.3"/>
    </reaction>
</comment>
<feature type="transmembrane region" description="Helical" evidence="9">
    <location>
        <begin position="142"/>
        <end position="163"/>
    </location>
</feature>
<feature type="domain" description="Signal transduction histidine kinase subgroup 3 dimerisation and phosphoacceptor" evidence="11">
    <location>
        <begin position="182"/>
        <end position="240"/>
    </location>
</feature>
<comment type="caution">
    <text evidence="12">The sequence shown here is derived from an EMBL/GenBank/DDBJ whole genome shotgun (WGS) entry which is preliminary data.</text>
</comment>
<evidence type="ECO:0000256" key="3">
    <source>
        <dbReference type="ARBA" id="ARBA00022553"/>
    </source>
</evidence>
<evidence type="ECO:0000313" key="12">
    <source>
        <dbReference type="EMBL" id="TNM30635.1"/>
    </source>
</evidence>
<dbReference type="GO" id="GO:0016020">
    <property type="term" value="C:membrane"/>
    <property type="evidence" value="ECO:0007669"/>
    <property type="project" value="InterPro"/>
</dbReference>
<keyword evidence="9" id="KW-0472">Membrane</keyword>
<proteinExistence type="predicted"/>
<dbReference type="OrthoDB" id="227596at2"/>
<accession>A0A5C4V4U2</accession>
<keyword evidence="5" id="KW-0547">Nucleotide-binding</keyword>
<evidence type="ECO:0000259" key="10">
    <source>
        <dbReference type="Pfam" id="PF02518"/>
    </source>
</evidence>
<keyword evidence="13" id="KW-1185">Reference proteome</keyword>
<feature type="transmembrane region" description="Helical" evidence="9">
    <location>
        <begin position="29"/>
        <end position="48"/>
    </location>
</feature>
<sequence length="398" mass="40347">MRWRAWLGPALVCGVAGWAGHDVRAVGWSITLPAALAVGAALLWPALSGRRPAGVPAGRLTVAAVVTLSAGATLGYGGSSPNRAGVWWLVETAGLLALLTLVVRAEPARWAVPAAGGLLLALGALPTRLGLRMEPPSPAGELAVLCAGWALAGLAAAVGGAALRRLDRHRELAVAEARRAQRLALARHLHDFVAHEVSGMLVRAQAGGVVGERDPRAALAALAEVEEAGQRALASLDHAVLLLGAADGGAPAGAPPFEAGLAELAALVARFHTADDAEVVLEQDPATRAPGLSVAVSGAAYRVVLEALTNVRRHARHVGRVRVVARRRGAELEISVTDDGAGGRGAAGDAVGRPRAGGGTGLAELAREVGALGGTLTAAARVPGGWRVTARFVAAWPT</sequence>
<evidence type="ECO:0000256" key="1">
    <source>
        <dbReference type="ARBA" id="ARBA00000085"/>
    </source>
</evidence>
<evidence type="ECO:0000256" key="9">
    <source>
        <dbReference type="SAM" id="Phobius"/>
    </source>
</evidence>
<dbReference type="GO" id="GO:0005524">
    <property type="term" value="F:ATP binding"/>
    <property type="evidence" value="ECO:0007669"/>
    <property type="project" value="UniProtKB-KW"/>
</dbReference>
<keyword evidence="8" id="KW-0902">Two-component regulatory system</keyword>
<organism evidence="12 13">
    <name type="scientific">Streptomyces sedi</name>
    <dbReference type="NCBI Taxonomy" id="555059"/>
    <lineage>
        <taxon>Bacteria</taxon>
        <taxon>Bacillati</taxon>
        <taxon>Actinomycetota</taxon>
        <taxon>Actinomycetes</taxon>
        <taxon>Kitasatosporales</taxon>
        <taxon>Streptomycetaceae</taxon>
        <taxon>Streptomyces</taxon>
    </lineage>
</organism>
<dbReference type="EC" id="2.7.13.3" evidence="2"/>
<dbReference type="Pfam" id="PF07730">
    <property type="entry name" value="HisKA_3"/>
    <property type="match status" value="1"/>
</dbReference>
<dbReference type="SUPFAM" id="SSF55874">
    <property type="entry name" value="ATPase domain of HSP90 chaperone/DNA topoisomerase II/histidine kinase"/>
    <property type="match status" value="1"/>
</dbReference>
<dbReference type="EMBL" id="VDGT01000007">
    <property type="protein sequence ID" value="TNM30635.1"/>
    <property type="molecule type" value="Genomic_DNA"/>
</dbReference>
<dbReference type="Proteomes" id="UP000311713">
    <property type="component" value="Unassembled WGS sequence"/>
</dbReference>
<dbReference type="RefSeq" id="WP_139644126.1">
    <property type="nucleotide sequence ID" value="NZ_BAAAZS010000058.1"/>
</dbReference>
<evidence type="ECO:0000259" key="11">
    <source>
        <dbReference type="Pfam" id="PF07730"/>
    </source>
</evidence>
<feature type="transmembrane region" description="Helical" evidence="9">
    <location>
        <begin position="85"/>
        <end position="103"/>
    </location>
</feature>
<dbReference type="Gene3D" id="1.20.5.1930">
    <property type="match status" value="1"/>
</dbReference>
<dbReference type="PANTHER" id="PTHR24421:SF10">
    <property type="entry name" value="NITRATE_NITRITE SENSOR PROTEIN NARQ"/>
    <property type="match status" value="1"/>
</dbReference>
<dbReference type="AlphaFoldDB" id="A0A5C4V4U2"/>
<dbReference type="InterPro" id="IPR003594">
    <property type="entry name" value="HATPase_dom"/>
</dbReference>
<name>A0A5C4V4U2_9ACTN</name>
<evidence type="ECO:0000256" key="7">
    <source>
        <dbReference type="ARBA" id="ARBA00022840"/>
    </source>
</evidence>
<dbReference type="GO" id="GO:0046983">
    <property type="term" value="F:protein dimerization activity"/>
    <property type="evidence" value="ECO:0007669"/>
    <property type="project" value="InterPro"/>
</dbReference>
<keyword evidence="9" id="KW-1133">Transmembrane helix</keyword>